<dbReference type="EMBL" id="UINC01041645">
    <property type="protein sequence ID" value="SVB43203.1"/>
    <property type="molecule type" value="Genomic_DNA"/>
</dbReference>
<dbReference type="AlphaFoldDB" id="A0A382DZS8"/>
<protein>
    <submittedName>
        <fullName evidence="2">Uncharacterized protein</fullName>
    </submittedName>
</protein>
<name>A0A382DZS8_9ZZZZ</name>
<feature type="non-terminal residue" evidence="2">
    <location>
        <position position="1"/>
    </location>
</feature>
<reference evidence="2" key="1">
    <citation type="submission" date="2018-05" db="EMBL/GenBank/DDBJ databases">
        <authorList>
            <person name="Lanie J.A."/>
            <person name="Ng W.-L."/>
            <person name="Kazmierczak K.M."/>
            <person name="Andrzejewski T.M."/>
            <person name="Davidsen T.M."/>
            <person name="Wayne K.J."/>
            <person name="Tettelin H."/>
            <person name="Glass J.I."/>
            <person name="Rusch D."/>
            <person name="Podicherti R."/>
            <person name="Tsui H.-C.T."/>
            <person name="Winkler M.E."/>
        </authorList>
    </citation>
    <scope>NUCLEOTIDE SEQUENCE</scope>
</reference>
<feature type="region of interest" description="Disordered" evidence="1">
    <location>
        <begin position="96"/>
        <end position="117"/>
    </location>
</feature>
<gene>
    <name evidence="2" type="ORF">METZ01_LOCUS196057</name>
</gene>
<organism evidence="2">
    <name type="scientific">marine metagenome</name>
    <dbReference type="NCBI Taxonomy" id="408172"/>
    <lineage>
        <taxon>unclassified sequences</taxon>
        <taxon>metagenomes</taxon>
        <taxon>ecological metagenomes</taxon>
    </lineage>
</organism>
<accession>A0A382DZS8</accession>
<dbReference type="PANTHER" id="PTHR39338:SF6">
    <property type="entry name" value="BLL5662 PROTEIN"/>
    <property type="match status" value="1"/>
</dbReference>
<feature type="non-terminal residue" evidence="2">
    <location>
        <position position="141"/>
    </location>
</feature>
<evidence type="ECO:0000313" key="2">
    <source>
        <dbReference type="EMBL" id="SVB43203.1"/>
    </source>
</evidence>
<sequence length="141" mass="15288">VPVLATVERTLDRHLVRFADALRTAGLPVPLVSTLDFGRAVAEVGADRRDGVYWAGRATLVHRPEDIPLYDEVFEQQWLGAIDRGRPAAVPSPVTLLLDEPGGGHDDEGDPEAPDGDALSVRFSRAEVLSARDFAECSDDE</sequence>
<dbReference type="PANTHER" id="PTHR39338">
    <property type="entry name" value="BLL5662 PROTEIN-RELATED"/>
    <property type="match status" value="1"/>
</dbReference>
<proteinExistence type="predicted"/>
<evidence type="ECO:0000256" key="1">
    <source>
        <dbReference type="SAM" id="MobiDB-lite"/>
    </source>
</evidence>